<sequence length="160" mass="18073">MYVCQEENVLNEESNNGYRHVFAAYIRAELRPFSTAARSPGESAEPPAQRCGRGTGISRALRILNRRQSLAPHASLPMSWRDDTKRLDSLRTMESHDSQEHARRKQARGNSKMPQMTRARPRAWSLLRPSMTGGWPMTNGGRPTRAEGTRTGSDPFLPLR</sequence>
<gene>
    <name evidence="2" type="ORF">LX32DRAFT_41881</name>
</gene>
<evidence type="ECO:0000313" key="3">
    <source>
        <dbReference type="Proteomes" id="UP001232148"/>
    </source>
</evidence>
<name>A0AAD9HR53_9PEZI</name>
<dbReference type="Proteomes" id="UP001232148">
    <property type="component" value="Unassembled WGS sequence"/>
</dbReference>
<feature type="region of interest" description="Disordered" evidence="1">
    <location>
        <begin position="37"/>
        <end position="57"/>
    </location>
</feature>
<dbReference type="AlphaFoldDB" id="A0AAD9HR53"/>
<proteinExistence type="predicted"/>
<comment type="caution">
    <text evidence="2">The sequence shown here is derived from an EMBL/GenBank/DDBJ whole genome shotgun (WGS) entry which is preliminary data.</text>
</comment>
<accession>A0AAD9HR53</accession>
<evidence type="ECO:0000313" key="2">
    <source>
        <dbReference type="EMBL" id="KAK2033755.1"/>
    </source>
</evidence>
<protein>
    <submittedName>
        <fullName evidence="2">Uncharacterized protein</fullName>
    </submittedName>
</protein>
<keyword evidence="3" id="KW-1185">Reference proteome</keyword>
<organism evidence="2 3">
    <name type="scientific">Colletotrichum zoysiae</name>
    <dbReference type="NCBI Taxonomy" id="1216348"/>
    <lineage>
        <taxon>Eukaryota</taxon>
        <taxon>Fungi</taxon>
        <taxon>Dikarya</taxon>
        <taxon>Ascomycota</taxon>
        <taxon>Pezizomycotina</taxon>
        <taxon>Sordariomycetes</taxon>
        <taxon>Hypocreomycetidae</taxon>
        <taxon>Glomerellales</taxon>
        <taxon>Glomerellaceae</taxon>
        <taxon>Colletotrichum</taxon>
        <taxon>Colletotrichum graminicola species complex</taxon>
    </lineage>
</organism>
<feature type="region of interest" description="Disordered" evidence="1">
    <location>
        <begin position="72"/>
        <end position="160"/>
    </location>
</feature>
<evidence type="ECO:0000256" key="1">
    <source>
        <dbReference type="SAM" id="MobiDB-lite"/>
    </source>
</evidence>
<reference evidence="2" key="1">
    <citation type="submission" date="2021-06" db="EMBL/GenBank/DDBJ databases">
        <title>Comparative genomics, transcriptomics and evolutionary studies reveal genomic signatures of adaptation to plant cell wall in hemibiotrophic fungi.</title>
        <authorList>
            <consortium name="DOE Joint Genome Institute"/>
            <person name="Baroncelli R."/>
            <person name="Diaz J.F."/>
            <person name="Benocci T."/>
            <person name="Peng M."/>
            <person name="Battaglia E."/>
            <person name="Haridas S."/>
            <person name="Andreopoulos W."/>
            <person name="Labutti K."/>
            <person name="Pangilinan J."/>
            <person name="Floch G.L."/>
            <person name="Makela M.R."/>
            <person name="Henrissat B."/>
            <person name="Grigoriev I.V."/>
            <person name="Crouch J.A."/>
            <person name="De Vries R.P."/>
            <person name="Sukno S.A."/>
            <person name="Thon M.R."/>
        </authorList>
    </citation>
    <scope>NUCLEOTIDE SEQUENCE</scope>
    <source>
        <strain evidence="2">MAFF235873</strain>
    </source>
</reference>
<dbReference type="EMBL" id="MU842819">
    <property type="protein sequence ID" value="KAK2033755.1"/>
    <property type="molecule type" value="Genomic_DNA"/>
</dbReference>
<feature type="compositionally biased region" description="Basic and acidic residues" evidence="1">
    <location>
        <begin position="80"/>
        <end position="101"/>
    </location>
</feature>